<gene>
    <name evidence="2" type="ORF">MONBRDRAFT_37815</name>
</gene>
<dbReference type="EMBL" id="CH991557">
    <property type="protein sequence ID" value="EDQ87830.1"/>
    <property type="molecule type" value="Genomic_DNA"/>
</dbReference>
<protein>
    <submittedName>
        <fullName evidence="2">Uncharacterized protein</fullName>
    </submittedName>
</protein>
<sequence length="490" mass="53074">MLLCVTRAIPELRQHACKLHFDKHGKLARPFCCQPSEETTACAHARHWQGVENGHSRAVARHTRKTDRGTVTSVQESSCTNALNDAECAKFQRGGHHGSQARSRTSQTEATRADKPSVRAKCSVQAGPILHQEEEARRIITHLKRPALRAASVSHEKGGRRRISSRMKSGTSQEQSHSGHEQGVFWNEQAVIGNEVRGGSQVTCFGAVFANVRDTNVTAGKGNQRQAGGMLDTTGLLQLRGRAQGPVFLEPDLKQAKSSVTRNRSSNNENNNGKQSNPPKKPETAIMLAITRAAVLLAVVLLAVVHQAPADLVTTIVTTTMNSCACTNESLYSANERIAACRKEVLIETIDSIINATFDDRLVALERAAYIYPCVADAAEGSEPVTLTSNVSSLVRTLCENDVDKFSMSLAANSGYNIYIAPSGPSTLSCIQPYVDFHFSITTNGPNITAGENLVYGLHTYHSPQTVLMNASTTVEVPCPYTVTLYGPLI</sequence>
<feature type="region of interest" description="Disordered" evidence="1">
    <location>
        <begin position="149"/>
        <end position="181"/>
    </location>
</feature>
<keyword evidence="3" id="KW-1185">Reference proteome</keyword>
<dbReference type="AlphaFoldDB" id="A9V3K6"/>
<dbReference type="KEGG" id="mbr:MONBRDRAFT_37815"/>
<evidence type="ECO:0000256" key="1">
    <source>
        <dbReference type="SAM" id="MobiDB-lite"/>
    </source>
</evidence>
<feature type="region of interest" description="Disordered" evidence="1">
    <location>
        <begin position="54"/>
        <end position="75"/>
    </location>
</feature>
<name>A9V3K6_MONBE</name>
<evidence type="ECO:0000313" key="2">
    <source>
        <dbReference type="EMBL" id="EDQ87830.1"/>
    </source>
</evidence>
<feature type="region of interest" description="Disordered" evidence="1">
    <location>
        <begin position="248"/>
        <end position="281"/>
    </location>
</feature>
<proteinExistence type="predicted"/>
<accession>A9V3K6</accession>
<feature type="compositionally biased region" description="Polar residues" evidence="1">
    <location>
        <begin position="100"/>
        <end position="110"/>
    </location>
</feature>
<dbReference type="InParanoid" id="A9V3K6"/>
<reference evidence="2 3" key="1">
    <citation type="journal article" date="2008" name="Nature">
        <title>The genome of the choanoflagellate Monosiga brevicollis and the origin of metazoans.</title>
        <authorList>
            <consortium name="JGI Sequencing"/>
            <person name="King N."/>
            <person name="Westbrook M.J."/>
            <person name="Young S.L."/>
            <person name="Kuo A."/>
            <person name="Abedin M."/>
            <person name="Chapman J."/>
            <person name="Fairclough S."/>
            <person name="Hellsten U."/>
            <person name="Isogai Y."/>
            <person name="Letunic I."/>
            <person name="Marr M."/>
            <person name="Pincus D."/>
            <person name="Putnam N."/>
            <person name="Rokas A."/>
            <person name="Wright K.J."/>
            <person name="Zuzow R."/>
            <person name="Dirks W."/>
            <person name="Good M."/>
            <person name="Goodstein D."/>
            <person name="Lemons D."/>
            <person name="Li W."/>
            <person name="Lyons J.B."/>
            <person name="Morris A."/>
            <person name="Nichols S."/>
            <person name="Richter D.J."/>
            <person name="Salamov A."/>
            <person name="Bork P."/>
            <person name="Lim W.A."/>
            <person name="Manning G."/>
            <person name="Miller W.T."/>
            <person name="McGinnis W."/>
            <person name="Shapiro H."/>
            <person name="Tjian R."/>
            <person name="Grigoriev I.V."/>
            <person name="Rokhsar D."/>
        </authorList>
    </citation>
    <scope>NUCLEOTIDE SEQUENCE [LARGE SCALE GENOMIC DNA]</scope>
    <source>
        <strain evidence="3">MX1 / ATCC 50154</strain>
    </source>
</reference>
<feature type="region of interest" description="Disordered" evidence="1">
    <location>
        <begin position="92"/>
        <end position="119"/>
    </location>
</feature>
<dbReference type="RefSeq" id="XP_001747363.1">
    <property type="nucleotide sequence ID" value="XM_001747311.1"/>
</dbReference>
<dbReference type="GeneID" id="5892584"/>
<evidence type="ECO:0000313" key="3">
    <source>
        <dbReference type="Proteomes" id="UP000001357"/>
    </source>
</evidence>
<feature type="compositionally biased region" description="Low complexity" evidence="1">
    <location>
        <begin position="258"/>
        <end position="277"/>
    </location>
</feature>
<dbReference type="Proteomes" id="UP000001357">
    <property type="component" value="Unassembled WGS sequence"/>
</dbReference>
<organism evidence="2 3">
    <name type="scientific">Monosiga brevicollis</name>
    <name type="common">Choanoflagellate</name>
    <dbReference type="NCBI Taxonomy" id="81824"/>
    <lineage>
        <taxon>Eukaryota</taxon>
        <taxon>Choanoflagellata</taxon>
        <taxon>Craspedida</taxon>
        <taxon>Salpingoecidae</taxon>
        <taxon>Monosiga</taxon>
    </lineage>
</organism>
<feature type="compositionally biased region" description="Polar residues" evidence="1">
    <location>
        <begin position="166"/>
        <end position="176"/>
    </location>
</feature>